<proteinExistence type="predicted"/>
<dbReference type="Gene3D" id="3.40.50.1820">
    <property type="entry name" value="alpha/beta hydrolase"/>
    <property type="match status" value="1"/>
</dbReference>
<organism evidence="2 3">
    <name type="scientific">Roseibium aestuarii</name>
    <dbReference type="NCBI Taxonomy" id="2600299"/>
    <lineage>
        <taxon>Bacteria</taxon>
        <taxon>Pseudomonadati</taxon>
        <taxon>Pseudomonadota</taxon>
        <taxon>Alphaproteobacteria</taxon>
        <taxon>Hyphomicrobiales</taxon>
        <taxon>Stappiaceae</taxon>
        <taxon>Roseibium</taxon>
    </lineage>
</organism>
<dbReference type="InterPro" id="IPR029058">
    <property type="entry name" value="AB_hydrolase_fold"/>
</dbReference>
<dbReference type="InterPro" id="IPR026555">
    <property type="entry name" value="NSL3/Tex30"/>
</dbReference>
<gene>
    <name evidence="2" type="ORF">ACFSC7_06410</name>
</gene>
<comment type="caution">
    <text evidence="2">The sequence shown here is derived from an EMBL/GenBank/DDBJ whole genome shotgun (WGS) entry which is preliminary data.</text>
</comment>
<keyword evidence="3" id="KW-1185">Reference proteome</keyword>
<dbReference type="RefSeq" id="WP_149891088.1">
    <property type="nucleotide sequence ID" value="NZ_JBHUFA010000001.1"/>
</dbReference>
<sequence length="216" mass="22877">MTDLLWTRPDGEVLATVVLAHGAGAAMDSPFMTKMAANLAEAGLAVARFEFAYMAGRRNGGPKKPPPKAEQLIGEFQTVVQQVLKECEGPLLIGGKSMGGRVAAMLASGGSLPGRIKGVICLGYPFHPTGKPEPEHWRLVPLEQGKRPILVLQGDRDGFGSQEEIDAITLPAAVTLHYLEDGNHDFAPRGRSPATLDGNLAIAAGQIRSFADTILS</sequence>
<dbReference type="PANTHER" id="PTHR13136:SF11">
    <property type="entry name" value="TESTIS-EXPRESSED PROTEIN 30"/>
    <property type="match status" value="1"/>
</dbReference>
<name>A0ABW4JUC6_9HYPH</name>
<dbReference type="Pfam" id="PF20408">
    <property type="entry name" value="Abhydrolase_11"/>
    <property type="match status" value="1"/>
</dbReference>
<evidence type="ECO:0000259" key="1">
    <source>
        <dbReference type="Pfam" id="PF20408"/>
    </source>
</evidence>
<accession>A0ABW4JUC6</accession>
<protein>
    <submittedName>
        <fullName evidence="2">Alpha/beta family hydrolase</fullName>
    </submittedName>
</protein>
<reference evidence="3" key="1">
    <citation type="journal article" date="2019" name="Int. J. Syst. Evol. Microbiol.">
        <title>The Global Catalogue of Microorganisms (GCM) 10K type strain sequencing project: providing services to taxonomists for standard genome sequencing and annotation.</title>
        <authorList>
            <consortium name="The Broad Institute Genomics Platform"/>
            <consortium name="The Broad Institute Genome Sequencing Center for Infectious Disease"/>
            <person name="Wu L."/>
            <person name="Ma J."/>
        </authorList>
    </citation>
    <scope>NUCLEOTIDE SEQUENCE [LARGE SCALE GENOMIC DNA]</scope>
    <source>
        <strain evidence="3">JCM 3369</strain>
    </source>
</reference>
<evidence type="ECO:0000313" key="3">
    <source>
        <dbReference type="Proteomes" id="UP001597327"/>
    </source>
</evidence>
<dbReference type="Proteomes" id="UP001597327">
    <property type="component" value="Unassembled WGS sequence"/>
</dbReference>
<feature type="domain" description="KANL3/Tex30 alpha/beta hydrolase-like" evidence="1">
    <location>
        <begin position="15"/>
        <end position="211"/>
    </location>
</feature>
<evidence type="ECO:0000313" key="2">
    <source>
        <dbReference type="EMBL" id="MFD1695141.1"/>
    </source>
</evidence>
<keyword evidence="2" id="KW-0378">Hydrolase</keyword>
<dbReference type="InterPro" id="IPR046879">
    <property type="entry name" value="KANL3/Tex30_Abhydrolase"/>
</dbReference>
<dbReference type="EMBL" id="JBHUFA010000001">
    <property type="protein sequence ID" value="MFD1695141.1"/>
    <property type="molecule type" value="Genomic_DNA"/>
</dbReference>
<dbReference type="PANTHER" id="PTHR13136">
    <property type="entry name" value="TESTIS DEVELOPMENT PROTEIN PRTD"/>
    <property type="match status" value="1"/>
</dbReference>
<dbReference type="GO" id="GO:0016787">
    <property type="term" value="F:hydrolase activity"/>
    <property type="evidence" value="ECO:0007669"/>
    <property type="project" value="UniProtKB-KW"/>
</dbReference>
<dbReference type="SUPFAM" id="SSF53474">
    <property type="entry name" value="alpha/beta-Hydrolases"/>
    <property type="match status" value="1"/>
</dbReference>